<name>A0A2V4AE96_9PSEU</name>
<sequence>MRGCRSECFKYCSKEGSFSADYVWLKTEQRCCFVGVDCSVSEVSLHEPVQQKRDRGISLVVQSAE</sequence>
<gene>
    <name evidence="1" type="ORF">BAY60_33915</name>
</gene>
<dbReference type="AlphaFoldDB" id="A0A2V4AE96"/>
<comment type="caution">
    <text evidence="1">The sequence shown here is derived from an EMBL/GenBank/DDBJ whole genome shotgun (WGS) entry which is preliminary data.</text>
</comment>
<evidence type="ECO:0000313" key="2">
    <source>
        <dbReference type="Proteomes" id="UP000249915"/>
    </source>
</evidence>
<dbReference type="Proteomes" id="UP000249915">
    <property type="component" value="Unassembled WGS sequence"/>
</dbReference>
<accession>A0A2V4AE96</accession>
<organism evidence="1 2">
    <name type="scientific">Prauserella muralis</name>
    <dbReference type="NCBI Taxonomy" id="588067"/>
    <lineage>
        <taxon>Bacteria</taxon>
        <taxon>Bacillati</taxon>
        <taxon>Actinomycetota</taxon>
        <taxon>Actinomycetes</taxon>
        <taxon>Pseudonocardiales</taxon>
        <taxon>Pseudonocardiaceae</taxon>
        <taxon>Prauserella</taxon>
    </lineage>
</organism>
<reference evidence="1 2" key="1">
    <citation type="submission" date="2016-07" db="EMBL/GenBank/DDBJ databases">
        <title>Draft genome sequence of Prauserella muralis DSM 45305, isolated from a mould-covered wall in an indoor environment.</title>
        <authorList>
            <person name="Ruckert C."/>
            <person name="Albersmeier A."/>
            <person name="Jiang C.-L."/>
            <person name="Jiang Y."/>
            <person name="Kalinowski J."/>
            <person name="Schneider O."/>
            <person name="Winkler A."/>
            <person name="Zotchev S.B."/>
        </authorList>
    </citation>
    <scope>NUCLEOTIDE SEQUENCE [LARGE SCALE GENOMIC DNA]</scope>
    <source>
        <strain evidence="1 2">DSM 45305</strain>
    </source>
</reference>
<proteinExistence type="predicted"/>
<keyword evidence="2" id="KW-1185">Reference proteome</keyword>
<evidence type="ECO:0000313" key="1">
    <source>
        <dbReference type="EMBL" id="PXY17800.1"/>
    </source>
</evidence>
<dbReference type="EMBL" id="MASW01000009">
    <property type="protein sequence ID" value="PXY17800.1"/>
    <property type="molecule type" value="Genomic_DNA"/>
</dbReference>
<protein>
    <submittedName>
        <fullName evidence="1">Uncharacterized protein</fullName>
    </submittedName>
</protein>